<organism evidence="1 2">
    <name type="scientific">Ancylostoma ceylanicum</name>
    <dbReference type="NCBI Taxonomy" id="53326"/>
    <lineage>
        <taxon>Eukaryota</taxon>
        <taxon>Metazoa</taxon>
        <taxon>Ecdysozoa</taxon>
        <taxon>Nematoda</taxon>
        <taxon>Chromadorea</taxon>
        <taxon>Rhabditida</taxon>
        <taxon>Rhabditina</taxon>
        <taxon>Rhabditomorpha</taxon>
        <taxon>Strongyloidea</taxon>
        <taxon>Ancylostomatidae</taxon>
        <taxon>Ancylostomatinae</taxon>
        <taxon>Ancylostoma</taxon>
    </lineage>
</organism>
<keyword evidence="2" id="KW-1185">Reference proteome</keyword>
<accession>A0A016U5D0</accession>
<gene>
    <name evidence="1" type="primary">Acey_s0057.g2784</name>
    <name evidence="1" type="ORF">Y032_0057g2784</name>
</gene>
<evidence type="ECO:0000313" key="1">
    <source>
        <dbReference type="EMBL" id="EYC10141.1"/>
    </source>
</evidence>
<protein>
    <submittedName>
        <fullName evidence="1">Uncharacterized protein</fullName>
    </submittedName>
</protein>
<proteinExistence type="predicted"/>
<dbReference type="EMBL" id="JARK01001393">
    <property type="protein sequence ID" value="EYC10141.1"/>
    <property type="molecule type" value="Genomic_DNA"/>
</dbReference>
<name>A0A016U5D0_9BILA</name>
<comment type="caution">
    <text evidence="1">The sequence shown here is derived from an EMBL/GenBank/DDBJ whole genome shotgun (WGS) entry which is preliminary data.</text>
</comment>
<sequence length="127" mass="13433">MHFIISTHLFFIRYFTQGSTRLRLHFTRSKHPVSLSPVTEAAVSTDGGRGVATIADIGHVRSPTLASVAYVGDQPSFSPVIAAQCAISGLPPLSQGDGGSRDGYNMSDAVGAETEWMPSLATAIADR</sequence>
<evidence type="ECO:0000313" key="2">
    <source>
        <dbReference type="Proteomes" id="UP000024635"/>
    </source>
</evidence>
<dbReference type="Proteomes" id="UP000024635">
    <property type="component" value="Unassembled WGS sequence"/>
</dbReference>
<reference evidence="2" key="1">
    <citation type="journal article" date="2015" name="Nat. Genet.">
        <title>The genome and transcriptome of the zoonotic hookworm Ancylostoma ceylanicum identify infection-specific gene families.</title>
        <authorList>
            <person name="Schwarz E.M."/>
            <person name="Hu Y."/>
            <person name="Antoshechkin I."/>
            <person name="Miller M.M."/>
            <person name="Sternberg P.W."/>
            <person name="Aroian R.V."/>
        </authorList>
    </citation>
    <scope>NUCLEOTIDE SEQUENCE</scope>
    <source>
        <strain evidence="2">HY135</strain>
    </source>
</reference>
<dbReference type="AlphaFoldDB" id="A0A016U5D0"/>